<dbReference type="Proteomes" id="UP001500167">
    <property type="component" value="Unassembled WGS sequence"/>
</dbReference>
<keyword evidence="1" id="KW-0812">Transmembrane</keyword>
<accession>A0ABP7ZQS0</accession>
<keyword evidence="3" id="KW-1185">Reference proteome</keyword>
<organism evidence="2 3">
    <name type="scientific">Sphingobacterium ginsenosidimutans</name>
    <dbReference type="NCBI Taxonomy" id="687845"/>
    <lineage>
        <taxon>Bacteria</taxon>
        <taxon>Pseudomonadati</taxon>
        <taxon>Bacteroidota</taxon>
        <taxon>Sphingobacteriia</taxon>
        <taxon>Sphingobacteriales</taxon>
        <taxon>Sphingobacteriaceae</taxon>
        <taxon>Sphingobacterium</taxon>
    </lineage>
</organism>
<sequence>MIYSFNKKSITKSNNIYNMKIFCRKYFFTYLLLLSYMFFIACKREDNSPSTGEAVGVEISVSGINNTLFQTASSQPTTKASAKSSASNTAEHIEKFDNFSWSLTAGEDEIASPATKATASPSKKAVSMQTGKKYRILFYEVNGANEIFRASEEITASSSRYLMKLAPNITYKWYAYSYDDTGSIPLPTNTSDPQIETRIDAPFLFDQGTVTTSPAAEHRVDIEFEHQITKVEVKVDALQVYANNFVSLAANFVQLPLSTSAFSLKGGTLNPTILSSTDYNGSVLFANDGSLAIQKSTNVLYTSTVLSHIDVKFTEITINKSGTNVELVNSSAPKTAAVGGFGPEVNKLKRAVIYLKYKGGVIQNGEWAQGILYYDPTDPANPYKISEPFMVGQTHDCNYYWNWNSLLPRSITKDANPNPGDPCGEVLPKGTWRTPTKTDFLNLNIAHANNPVNGAVYFDADNGERVYFHEAGWVTTSNSCIVGNTDDGIYWSSDSYNTNWAWTLEIDERGGTGVGNQTVYYLKDAGMTVKCIKNK</sequence>
<dbReference type="EMBL" id="BAAAZK010000002">
    <property type="protein sequence ID" value="GAA4168183.1"/>
    <property type="molecule type" value="Genomic_DNA"/>
</dbReference>
<evidence type="ECO:0000313" key="2">
    <source>
        <dbReference type="EMBL" id="GAA4168183.1"/>
    </source>
</evidence>
<comment type="caution">
    <text evidence="2">The sequence shown here is derived from an EMBL/GenBank/DDBJ whole genome shotgun (WGS) entry which is preliminary data.</text>
</comment>
<keyword evidence="1" id="KW-0472">Membrane</keyword>
<protein>
    <submittedName>
        <fullName evidence="2">FISUMP domain-containing protein</fullName>
    </submittedName>
</protein>
<name>A0ABP7ZQS0_9SPHI</name>
<feature type="transmembrane region" description="Helical" evidence="1">
    <location>
        <begin position="21"/>
        <end position="41"/>
    </location>
</feature>
<gene>
    <name evidence="2" type="ORF">GCM10022218_02680</name>
</gene>
<keyword evidence="1" id="KW-1133">Transmembrane helix</keyword>
<evidence type="ECO:0000313" key="3">
    <source>
        <dbReference type="Proteomes" id="UP001500167"/>
    </source>
</evidence>
<proteinExistence type="predicted"/>
<evidence type="ECO:0000256" key="1">
    <source>
        <dbReference type="SAM" id="Phobius"/>
    </source>
</evidence>
<reference evidence="3" key="1">
    <citation type="journal article" date="2019" name="Int. J. Syst. Evol. Microbiol.">
        <title>The Global Catalogue of Microorganisms (GCM) 10K type strain sequencing project: providing services to taxonomists for standard genome sequencing and annotation.</title>
        <authorList>
            <consortium name="The Broad Institute Genomics Platform"/>
            <consortium name="The Broad Institute Genome Sequencing Center for Infectious Disease"/>
            <person name="Wu L."/>
            <person name="Ma J."/>
        </authorList>
    </citation>
    <scope>NUCLEOTIDE SEQUENCE [LARGE SCALE GENOMIC DNA]</scope>
    <source>
        <strain evidence="3">JCM 16722</strain>
    </source>
</reference>